<evidence type="ECO:0000313" key="3">
    <source>
        <dbReference type="Proteomes" id="UP000016721"/>
    </source>
</evidence>
<dbReference type="Proteomes" id="UP000016721">
    <property type="component" value="Unassembled WGS sequence"/>
</dbReference>
<keyword evidence="1" id="KW-0175">Coiled coil</keyword>
<dbReference type="InterPro" id="IPR027417">
    <property type="entry name" value="P-loop_NTPase"/>
</dbReference>
<evidence type="ECO:0000256" key="1">
    <source>
        <dbReference type="SAM" id="Coils"/>
    </source>
</evidence>
<accession>U2PWP7</accession>
<dbReference type="AlphaFoldDB" id="U2PWP7"/>
<gene>
    <name evidence="2" type="ORF">CINTURNW_4563</name>
</gene>
<reference evidence="2 3" key="1">
    <citation type="journal article" date="2013" name="Genome Announc.">
        <title>Draft Genome Sequence of the Hydrogen- and Ethanol-Producing Bacterium Clostridium intestinale Strain URNW.</title>
        <authorList>
            <person name="Lal S."/>
            <person name="Ramachandran U."/>
            <person name="Zhang X."/>
            <person name="Sparling R."/>
            <person name="Levin D.B."/>
        </authorList>
    </citation>
    <scope>NUCLEOTIDE SEQUENCE [LARGE SCALE GENOMIC DNA]</scope>
    <source>
        <strain evidence="2 3">URNW</strain>
    </source>
</reference>
<feature type="coiled-coil region" evidence="1">
    <location>
        <begin position="353"/>
        <end position="387"/>
    </location>
</feature>
<dbReference type="eggNOG" id="ENOG502Z8TB">
    <property type="taxonomic scope" value="Bacteria"/>
</dbReference>
<proteinExistence type="predicted"/>
<comment type="caution">
    <text evidence="2">The sequence shown here is derived from an EMBL/GenBank/DDBJ whole genome shotgun (WGS) entry which is preliminary data.</text>
</comment>
<dbReference type="OrthoDB" id="6397230at2"/>
<name>U2PWP7_9CLOT</name>
<protein>
    <submittedName>
        <fullName evidence="2">Cytoplasmic protein</fullName>
    </submittedName>
</protein>
<dbReference type="PATRIC" id="fig|1294142.3.peg.4717"/>
<organism evidence="2 3">
    <name type="scientific">Clostridium intestinale URNW</name>
    <dbReference type="NCBI Taxonomy" id="1294142"/>
    <lineage>
        <taxon>Bacteria</taxon>
        <taxon>Bacillati</taxon>
        <taxon>Bacillota</taxon>
        <taxon>Clostridia</taxon>
        <taxon>Eubacteriales</taxon>
        <taxon>Clostridiaceae</taxon>
        <taxon>Clostridium</taxon>
    </lineage>
</organism>
<evidence type="ECO:0000313" key="2">
    <source>
        <dbReference type="EMBL" id="ERK28244.1"/>
    </source>
</evidence>
<dbReference type="HOGENOM" id="CLU_041522_0_0_9"/>
<keyword evidence="3" id="KW-1185">Reference proteome</keyword>
<dbReference type="Gene3D" id="3.40.50.300">
    <property type="entry name" value="P-loop containing nucleotide triphosphate hydrolases"/>
    <property type="match status" value="1"/>
</dbReference>
<sequence>MFIINKVAVGNLEEAFIEERISNGVNIVYSNENNKGKTILMQGIMYSLGNNPIFPSGFNYNNYFFYTKLTVQSKEYEFLRKKNTYIIRHEDSLQICNSETEFKYYIHKHIFSIPKITKSGSEKIVDLELFYQMFFIGQDKRNPSNVINNGYYNKQDYIDMLCYLNGYPMIHSDQYEDNKNKQDIKKYEEKVKAMKKLMKFTKNNPNLSNFINKSSDRELFESKKKILNDISKNISEYKKKRARELTRMEKLKNLITELNSLNRNISLGKVTCGNCGSDKIIYSNEDVNFEVSNKIVRSQILDSIRESIEIKEEIVKEFTNNINIEQEKFNRELKESPFELSEILIYSDEILSYEEYDNKIIELKKKIDILKNKIINSSEESETAKDKRKLMINSLLNIMKNVYADLDSAGILIFDDLFTKKDQTYSGSEEQEFYYCKLIALNYYFKHDFPIIIDSFRSGEISSKKEKIMIKEFKKLNKQIILTSTLKEEEYNNLKYEEIDNITAIDYSKHEDSKILQKLYVNEFKDILKMFNIEL</sequence>
<dbReference type="RefSeq" id="WP_021804395.1">
    <property type="nucleotide sequence ID" value="NZ_KI273145.1"/>
</dbReference>
<dbReference type="STRING" id="1294142.CINTURNW_4563"/>
<dbReference type="EMBL" id="APJA01000035">
    <property type="protein sequence ID" value="ERK28244.1"/>
    <property type="molecule type" value="Genomic_DNA"/>
</dbReference>